<proteinExistence type="predicted"/>
<sequence>MSSPKKSRRKSSSSWKKMRTQGKKKQLTDLFHGGLRWGNGGKPLLVYCRRLKKPRVMLELEEPGYSMPSVVKSEYCMVADVGPEVQRCAADFPSGGFSERRIS</sequence>
<keyword evidence="3" id="KW-1185">Reference proteome</keyword>
<dbReference type="EMBL" id="JBBWWR010000007">
    <property type="protein sequence ID" value="KAK8963600.1"/>
    <property type="molecule type" value="Genomic_DNA"/>
</dbReference>
<protein>
    <submittedName>
        <fullName evidence="2">Uncharacterized protein</fullName>
    </submittedName>
</protein>
<reference evidence="2 3" key="1">
    <citation type="journal article" date="2022" name="Nat. Plants">
        <title>Genomes of leafy and leafless Platanthera orchids illuminate the evolution of mycoheterotrophy.</title>
        <authorList>
            <person name="Li M.H."/>
            <person name="Liu K.W."/>
            <person name="Li Z."/>
            <person name="Lu H.C."/>
            <person name="Ye Q.L."/>
            <person name="Zhang D."/>
            <person name="Wang J.Y."/>
            <person name="Li Y.F."/>
            <person name="Zhong Z.M."/>
            <person name="Liu X."/>
            <person name="Yu X."/>
            <person name="Liu D.K."/>
            <person name="Tu X.D."/>
            <person name="Liu B."/>
            <person name="Hao Y."/>
            <person name="Liao X.Y."/>
            <person name="Jiang Y.T."/>
            <person name="Sun W.H."/>
            <person name="Chen J."/>
            <person name="Chen Y.Q."/>
            <person name="Ai Y."/>
            <person name="Zhai J.W."/>
            <person name="Wu S.S."/>
            <person name="Zhou Z."/>
            <person name="Hsiao Y.Y."/>
            <person name="Wu W.L."/>
            <person name="Chen Y.Y."/>
            <person name="Lin Y.F."/>
            <person name="Hsu J.L."/>
            <person name="Li C.Y."/>
            <person name="Wang Z.W."/>
            <person name="Zhao X."/>
            <person name="Zhong W.Y."/>
            <person name="Ma X.K."/>
            <person name="Ma L."/>
            <person name="Huang J."/>
            <person name="Chen G.Z."/>
            <person name="Huang M.Z."/>
            <person name="Huang L."/>
            <person name="Peng D.H."/>
            <person name="Luo Y.B."/>
            <person name="Zou S.Q."/>
            <person name="Chen S.P."/>
            <person name="Lan S."/>
            <person name="Tsai W.C."/>
            <person name="Van de Peer Y."/>
            <person name="Liu Z.J."/>
        </authorList>
    </citation>
    <scope>NUCLEOTIDE SEQUENCE [LARGE SCALE GENOMIC DNA]</scope>
    <source>
        <strain evidence="2">Lor288</strain>
    </source>
</reference>
<dbReference type="Proteomes" id="UP001412067">
    <property type="component" value="Unassembled WGS sequence"/>
</dbReference>
<comment type="caution">
    <text evidence="2">The sequence shown here is derived from an EMBL/GenBank/DDBJ whole genome shotgun (WGS) entry which is preliminary data.</text>
</comment>
<gene>
    <name evidence="2" type="ORF">KSP40_PGU004852</name>
</gene>
<name>A0ABR2MHU6_9ASPA</name>
<feature type="compositionally biased region" description="Basic residues" evidence="1">
    <location>
        <begin position="1"/>
        <end position="25"/>
    </location>
</feature>
<evidence type="ECO:0000313" key="3">
    <source>
        <dbReference type="Proteomes" id="UP001412067"/>
    </source>
</evidence>
<feature type="region of interest" description="Disordered" evidence="1">
    <location>
        <begin position="1"/>
        <end position="26"/>
    </location>
</feature>
<organism evidence="2 3">
    <name type="scientific">Platanthera guangdongensis</name>
    <dbReference type="NCBI Taxonomy" id="2320717"/>
    <lineage>
        <taxon>Eukaryota</taxon>
        <taxon>Viridiplantae</taxon>
        <taxon>Streptophyta</taxon>
        <taxon>Embryophyta</taxon>
        <taxon>Tracheophyta</taxon>
        <taxon>Spermatophyta</taxon>
        <taxon>Magnoliopsida</taxon>
        <taxon>Liliopsida</taxon>
        <taxon>Asparagales</taxon>
        <taxon>Orchidaceae</taxon>
        <taxon>Orchidoideae</taxon>
        <taxon>Orchideae</taxon>
        <taxon>Orchidinae</taxon>
        <taxon>Platanthera</taxon>
    </lineage>
</organism>
<evidence type="ECO:0000313" key="2">
    <source>
        <dbReference type="EMBL" id="KAK8963600.1"/>
    </source>
</evidence>
<accession>A0ABR2MHU6</accession>
<evidence type="ECO:0000256" key="1">
    <source>
        <dbReference type="SAM" id="MobiDB-lite"/>
    </source>
</evidence>